<reference evidence="1 2" key="1">
    <citation type="submission" date="2023-11" db="EMBL/GenBank/DDBJ databases">
        <authorList>
            <person name="Okamura Y."/>
        </authorList>
    </citation>
    <scope>NUCLEOTIDE SEQUENCE [LARGE SCALE GENOMIC DNA]</scope>
</reference>
<dbReference type="Proteomes" id="UP001497472">
    <property type="component" value="Unassembled WGS sequence"/>
</dbReference>
<dbReference type="EMBL" id="CAVLEF010000009">
    <property type="protein sequence ID" value="CAK1547340.1"/>
    <property type="molecule type" value="Genomic_DNA"/>
</dbReference>
<organism evidence="1 2">
    <name type="scientific">Leptosia nina</name>
    <dbReference type="NCBI Taxonomy" id="320188"/>
    <lineage>
        <taxon>Eukaryota</taxon>
        <taxon>Metazoa</taxon>
        <taxon>Ecdysozoa</taxon>
        <taxon>Arthropoda</taxon>
        <taxon>Hexapoda</taxon>
        <taxon>Insecta</taxon>
        <taxon>Pterygota</taxon>
        <taxon>Neoptera</taxon>
        <taxon>Endopterygota</taxon>
        <taxon>Lepidoptera</taxon>
        <taxon>Glossata</taxon>
        <taxon>Ditrysia</taxon>
        <taxon>Papilionoidea</taxon>
        <taxon>Pieridae</taxon>
        <taxon>Pierinae</taxon>
        <taxon>Leptosia</taxon>
    </lineage>
</organism>
<accession>A0AAV1JH13</accession>
<evidence type="ECO:0000313" key="2">
    <source>
        <dbReference type="Proteomes" id="UP001497472"/>
    </source>
</evidence>
<evidence type="ECO:0000313" key="1">
    <source>
        <dbReference type="EMBL" id="CAK1547340.1"/>
    </source>
</evidence>
<keyword evidence="2" id="KW-1185">Reference proteome</keyword>
<dbReference type="SUPFAM" id="SSF81383">
    <property type="entry name" value="F-box domain"/>
    <property type="match status" value="1"/>
</dbReference>
<sequence>MTSFADVSKQVHLIDDLILAEMICGKKDYCDESIEFSKHLLLTKFWFMRVSWKNKRKFLLLLLDDIRSVWTLSLLLKSIWNCRPKDAVSSFCEKPIWSSYDQVPMDNNRTALPESMVQEAITNDRNWFSKLEPDQQALVISELLTVSGGPIMWELLWMAKKIYNKHREQQLEEILECNVVNEAEKAKPVAVEQLDIALASWNTTVKTIRDALKLEEIEVTHKDESKTTIWKVNRYKPDNMETVDFLQLLPSVIAKRILLYVPQTQYGDLSRVNKYWAFLIDEIKLELLARQKINMDLEKLRDIIQRHNNDVGVAKSDSEAEWMSALTSYTKPTSVVTKSLPSFGWNRVKVRKPVSSTFKPLKKMSDLNKRLEQRGATDENIWKWCRNVLKLQKILNEGNSDDKQENEGILPLELNFPCPLMVQKFKIPLEYPLLMDPTLKINTKAVKNKRCNHWNKDLSHLYPVTKIPSYLSVFYEAK</sequence>
<evidence type="ECO:0008006" key="3">
    <source>
        <dbReference type="Google" id="ProtNLM"/>
    </source>
</evidence>
<gene>
    <name evidence="1" type="ORF">LNINA_LOCUS6819</name>
</gene>
<proteinExistence type="predicted"/>
<protein>
    <recommendedName>
        <fullName evidence="3">F-box domain-containing protein</fullName>
    </recommendedName>
</protein>
<name>A0AAV1JH13_9NEOP</name>
<dbReference type="AlphaFoldDB" id="A0AAV1JH13"/>
<dbReference type="InterPro" id="IPR036047">
    <property type="entry name" value="F-box-like_dom_sf"/>
</dbReference>
<comment type="caution">
    <text evidence="1">The sequence shown here is derived from an EMBL/GenBank/DDBJ whole genome shotgun (WGS) entry which is preliminary data.</text>
</comment>